<dbReference type="Proteomes" id="UP000008144">
    <property type="component" value="Chromosome 14"/>
</dbReference>
<evidence type="ECO:0000256" key="3">
    <source>
        <dbReference type="ARBA" id="ARBA00022491"/>
    </source>
</evidence>
<dbReference type="GO" id="GO:0045892">
    <property type="term" value="P:negative regulation of DNA-templated transcription"/>
    <property type="evidence" value="ECO:0007669"/>
    <property type="project" value="UniProtKB-ARBA"/>
</dbReference>
<dbReference type="InterPro" id="IPR036390">
    <property type="entry name" value="WH_DNA-bd_sf"/>
</dbReference>
<reference evidence="12" key="3">
    <citation type="submission" date="2025-08" db="UniProtKB">
        <authorList>
            <consortium name="Ensembl"/>
        </authorList>
    </citation>
    <scope>IDENTIFICATION</scope>
</reference>
<evidence type="ECO:0000259" key="11">
    <source>
        <dbReference type="SMART" id="SM01372"/>
    </source>
</evidence>
<evidence type="ECO:0000256" key="2">
    <source>
        <dbReference type="ARBA" id="ARBA00010940"/>
    </source>
</evidence>
<dbReference type="Ensembl" id="ENSCINT00000026428.2">
    <property type="protein sequence ID" value="ENSCINP00000026182.2"/>
    <property type="gene ID" value="ENSCING00000014484.2"/>
</dbReference>
<keyword evidence="8 10" id="KW-0539">Nucleus</keyword>
<accession>F6XM19</accession>
<dbReference type="GO" id="GO:0090575">
    <property type="term" value="C:RNA polymerase II transcription regulator complex"/>
    <property type="evidence" value="ECO:0000318"/>
    <property type="project" value="GO_Central"/>
</dbReference>
<dbReference type="GO" id="GO:0006357">
    <property type="term" value="P:regulation of transcription by RNA polymerase II"/>
    <property type="evidence" value="ECO:0000318"/>
    <property type="project" value="GO_Central"/>
</dbReference>
<dbReference type="InterPro" id="IPR036388">
    <property type="entry name" value="WH-like_DNA-bd_sf"/>
</dbReference>
<evidence type="ECO:0000256" key="1">
    <source>
        <dbReference type="ARBA" id="ARBA00004123"/>
    </source>
</evidence>
<dbReference type="HOGENOM" id="CLU_614753_0_0_1"/>
<dbReference type="InterPro" id="IPR003316">
    <property type="entry name" value="E2F_WHTH_DNA-bd_dom"/>
</dbReference>
<sequence length="446" mass="49968">MEALSPEKEGKGLDAAIKKIQSALMDGIDKEETDDWSDEMDELDSTNCPLPFSIQEENVDDSGLQCEEIVISASFNSENGHESQSDLNIIATVTPTKSNTHTKVQTAALTPTANLKVLLHAASPEIRNYERRKKLFSRPCSTEQDQPQQAVETADCFSEQTMEIAEESEAEDLNENQAQDAPRRICKTFKRKEKSLGLLCRRFLRLFPENPKESISICLDDAAAKLCVGRRRIYDIINVLESIKVVTRLAKNNYTWRGRKGLSQTLCALRKEAEESGSADSIRASINGYLVYKVNIATQSVSSTPPERDTSVKRRDKSLGILSQKFVTLFLVQPNQLVSLDMAAKVLITDRNPQDNKYKTKVRRLYDIANILTSLRLITKVQNHGRKPAFRWIGPKAICTSTSAVSPKHRQIIVMSPVSNLWSSPKMQVIMQDKDEGDGGLFDLCQ</sequence>
<keyword evidence="4 10" id="KW-0805">Transcription regulation</keyword>
<dbReference type="SMART" id="SM01372">
    <property type="entry name" value="E2F_TDP"/>
    <property type="match status" value="2"/>
</dbReference>
<proteinExistence type="inferred from homology"/>
<keyword evidence="9" id="KW-0131">Cell cycle</keyword>
<dbReference type="PANTHER" id="PTHR12081">
    <property type="entry name" value="TRANSCRIPTION FACTOR E2F"/>
    <property type="match status" value="1"/>
</dbReference>
<evidence type="ECO:0000256" key="5">
    <source>
        <dbReference type="ARBA" id="ARBA00023125"/>
    </source>
</evidence>
<dbReference type="SUPFAM" id="SSF46785">
    <property type="entry name" value="Winged helix' DNA-binding domain"/>
    <property type="match status" value="2"/>
</dbReference>
<keyword evidence="7 10" id="KW-0804">Transcription</keyword>
<evidence type="ECO:0000313" key="12">
    <source>
        <dbReference type="Ensembl" id="ENSCINP00000026182.2"/>
    </source>
</evidence>
<comment type="similarity">
    <text evidence="2 10">Belongs to the E2F/DP family.</text>
</comment>
<dbReference type="Pfam" id="PF02319">
    <property type="entry name" value="WHD_E2F_TDP"/>
    <property type="match status" value="2"/>
</dbReference>
<dbReference type="EMBL" id="EAAA01001229">
    <property type="status" value="NOT_ANNOTATED_CDS"/>
    <property type="molecule type" value="Genomic_DNA"/>
</dbReference>
<reference evidence="12" key="2">
    <citation type="journal article" date="2008" name="Genome Biol.">
        <title>Improved genome assembly and evidence-based global gene model set for the chordate Ciona intestinalis: new insight into intron and operon populations.</title>
        <authorList>
            <person name="Satou Y."/>
            <person name="Mineta K."/>
            <person name="Ogasawara M."/>
            <person name="Sasakura Y."/>
            <person name="Shoguchi E."/>
            <person name="Ueno K."/>
            <person name="Yamada L."/>
            <person name="Matsumoto J."/>
            <person name="Wasserscheid J."/>
            <person name="Dewar K."/>
            <person name="Wiley G.B."/>
            <person name="Macmil S.L."/>
            <person name="Roe B.A."/>
            <person name="Zeller R.W."/>
            <person name="Hastings K.E."/>
            <person name="Lemaire P."/>
            <person name="Lindquist E."/>
            <person name="Endo T."/>
            <person name="Hotta K."/>
            <person name="Inaba K."/>
        </authorList>
    </citation>
    <scope>NUCLEOTIDE SEQUENCE [LARGE SCALE GENOMIC DNA]</scope>
    <source>
        <strain evidence="12">wild type</strain>
    </source>
</reference>
<organism evidence="12 13">
    <name type="scientific">Ciona intestinalis</name>
    <name type="common">Transparent sea squirt</name>
    <name type="synonym">Ascidia intestinalis</name>
    <dbReference type="NCBI Taxonomy" id="7719"/>
    <lineage>
        <taxon>Eukaryota</taxon>
        <taxon>Metazoa</taxon>
        <taxon>Chordata</taxon>
        <taxon>Tunicata</taxon>
        <taxon>Ascidiacea</taxon>
        <taxon>Phlebobranchia</taxon>
        <taxon>Cionidae</taxon>
        <taxon>Ciona</taxon>
    </lineage>
</organism>
<dbReference type="InParanoid" id="F6XM19"/>
<keyword evidence="6" id="KW-0010">Activator</keyword>
<name>F6XM19_CIOIN</name>
<evidence type="ECO:0000256" key="8">
    <source>
        <dbReference type="ARBA" id="ARBA00023242"/>
    </source>
</evidence>
<evidence type="ECO:0000256" key="10">
    <source>
        <dbReference type="RuleBase" id="RU003796"/>
    </source>
</evidence>
<comment type="subcellular location">
    <subcellularLocation>
        <location evidence="1 10">Nucleus</location>
    </subcellularLocation>
</comment>
<evidence type="ECO:0000313" key="13">
    <source>
        <dbReference type="Proteomes" id="UP000008144"/>
    </source>
</evidence>
<protein>
    <recommendedName>
        <fullName evidence="11">E2F/DP family winged-helix DNA-binding domain-containing protein</fullName>
    </recommendedName>
</protein>
<keyword evidence="5 10" id="KW-0238">DNA-binding</keyword>
<evidence type="ECO:0000256" key="4">
    <source>
        <dbReference type="ARBA" id="ARBA00023015"/>
    </source>
</evidence>
<dbReference type="InterPro" id="IPR015633">
    <property type="entry name" value="E2F"/>
</dbReference>
<dbReference type="PANTHER" id="PTHR12081:SF7">
    <property type="entry name" value="TRANSCRIPTION FACTOR EFL-3"/>
    <property type="match status" value="1"/>
</dbReference>
<reference evidence="12" key="4">
    <citation type="submission" date="2025-09" db="UniProtKB">
        <authorList>
            <consortium name="Ensembl"/>
        </authorList>
    </citation>
    <scope>IDENTIFICATION</scope>
</reference>
<feature type="domain" description="E2F/DP family winged-helix DNA-binding" evidence="11">
    <location>
        <begin position="191"/>
        <end position="258"/>
    </location>
</feature>
<keyword evidence="3" id="KW-0678">Repressor</keyword>
<evidence type="ECO:0000256" key="9">
    <source>
        <dbReference type="ARBA" id="ARBA00023306"/>
    </source>
</evidence>
<dbReference type="OMA" id="APRRICK"/>
<dbReference type="GO" id="GO:0000981">
    <property type="term" value="F:DNA-binding transcription factor activity, RNA polymerase II-specific"/>
    <property type="evidence" value="ECO:0000318"/>
    <property type="project" value="GO_Central"/>
</dbReference>
<dbReference type="STRING" id="7719.ENSCINP00000026182"/>
<dbReference type="GeneTree" id="ENSGT00940000170769"/>
<evidence type="ECO:0000256" key="6">
    <source>
        <dbReference type="ARBA" id="ARBA00023159"/>
    </source>
</evidence>
<dbReference type="FunFam" id="1.10.10.10:FF:000073">
    <property type="entry name" value="E2F transcription factor 8"/>
    <property type="match status" value="1"/>
</dbReference>
<keyword evidence="13" id="KW-1185">Reference proteome</keyword>
<reference evidence="13" key="1">
    <citation type="journal article" date="2002" name="Science">
        <title>The draft genome of Ciona intestinalis: insights into chordate and vertebrate origins.</title>
        <authorList>
            <person name="Dehal P."/>
            <person name="Satou Y."/>
            <person name="Campbell R.K."/>
            <person name="Chapman J."/>
            <person name="Degnan B."/>
            <person name="De Tomaso A."/>
            <person name="Davidson B."/>
            <person name="Di Gregorio A."/>
            <person name="Gelpke M."/>
            <person name="Goodstein D.M."/>
            <person name="Harafuji N."/>
            <person name="Hastings K.E."/>
            <person name="Ho I."/>
            <person name="Hotta K."/>
            <person name="Huang W."/>
            <person name="Kawashima T."/>
            <person name="Lemaire P."/>
            <person name="Martinez D."/>
            <person name="Meinertzhagen I.A."/>
            <person name="Necula S."/>
            <person name="Nonaka M."/>
            <person name="Putnam N."/>
            <person name="Rash S."/>
            <person name="Saiga H."/>
            <person name="Satake M."/>
            <person name="Terry A."/>
            <person name="Yamada L."/>
            <person name="Wang H.G."/>
            <person name="Awazu S."/>
            <person name="Azumi K."/>
            <person name="Boore J."/>
            <person name="Branno M."/>
            <person name="Chin-Bow S."/>
            <person name="DeSantis R."/>
            <person name="Doyle S."/>
            <person name="Francino P."/>
            <person name="Keys D.N."/>
            <person name="Haga S."/>
            <person name="Hayashi H."/>
            <person name="Hino K."/>
            <person name="Imai K.S."/>
            <person name="Inaba K."/>
            <person name="Kano S."/>
            <person name="Kobayashi K."/>
            <person name="Kobayashi M."/>
            <person name="Lee B.I."/>
            <person name="Makabe K.W."/>
            <person name="Manohar C."/>
            <person name="Matassi G."/>
            <person name="Medina M."/>
            <person name="Mochizuki Y."/>
            <person name="Mount S."/>
            <person name="Morishita T."/>
            <person name="Miura S."/>
            <person name="Nakayama A."/>
            <person name="Nishizaka S."/>
            <person name="Nomoto H."/>
            <person name="Ohta F."/>
            <person name="Oishi K."/>
            <person name="Rigoutsos I."/>
            <person name="Sano M."/>
            <person name="Sasaki A."/>
            <person name="Sasakura Y."/>
            <person name="Shoguchi E."/>
            <person name="Shin-i T."/>
            <person name="Spagnuolo A."/>
            <person name="Stainier D."/>
            <person name="Suzuki M.M."/>
            <person name="Tassy O."/>
            <person name="Takatori N."/>
            <person name="Tokuoka M."/>
            <person name="Yagi K."/>
            <person name="Yoshizaki F."/>
            <person name="Wada S."/>
            <person name="Zhang C."/>
            <person name="Hyatt P.D."/>
            <person name="Larimer F."/>
            <person name="Detter C."/>
            <person name="Doggett N."/>
            <person name="Glavina T."/>
            <person name="Hawkins T."/>
            <person name="Richardson P."/>
            <person name="Lucas S."/>
            <person name="Kohara Y."/>
            <person name="Levine M."/>
            <person name="Satoh N."/>
            <person name="Rokhsar D.S."/>
        </authorList>
    </citation>
    <scope>NUCLEOTIDE SEQUENCE [LARGE SCALE GENOMIC DNA]</scope>
</reference>
<dbReference type="Gene3D" id="1.10.10.10">
    <property type="entry name" value="Winged helix-like DNA-binding domain superfamily/Winged helix DNA-binding domain"/>
    <property type="match status" value="2"/>
</dbReference>
<dbReference type="GO" id="GO:0000978">
    <property type="term" value="F:RNA polymerase II cis-regulatory region sequence-specific DNA binding"/>
    <property type="evidence" value="ECO:0000318"/>
    <property type="project" value="GO_Central"/>
</dbReference>
<dbReference type="AlphaFoldDB" id="F6XM19"/>
<evidence type="ECO:0000256" key="7">
    <source>
        <dbReference type="ARBA" id="ARBA00023163"/>
    </source>
</evidence>
<feature type="domain" description="E2F/DP family winged-helix DNA-binding" evidence="11">
    <location>
        <begin position="314"/>
        <end position="394"/>
    </location>
</feature>
<dbReference type="FunFam" id="1.10.10.10:FF:000100">
    <property type="entry name" value="E2F transcription factor 8"/>
    <property type="match status" value="1"/>
</dbReference>